<proteinExistence type="inferred from homology"/>
<gene>
    <name evidence="10" type="ORF">MM50RIKEN_03240</name>
</gene>
<dbReference type="Gene3D" id="1.10.1760.20">
    <property type="match status" value="1"/>
</dbReference>
<dbReference type="PANTHER" id="PTHR38438:SF1">
    <property type="entry name" value="RIBOFLAVIN TRANSPORTER RIBU"/>
    <property type="match status" value="1"/>
</dbReference>
<evidence type="ECO:0000256" key="2">
    <source>
        <dbReference type="ARBA" id="ARBA00005540"/>
    </source>
</evidence>
<keyword evidence="6 9" id="KW-1133">Transmembrane helix</keyword>
<dbReference type="InterPro" id="IPR024529">
    <property type="entry name" value="ECF_trnsprt_substrate-spec"/>
</dbReference>
<evidence type="ECO:0000256" key="1">
    <source>
        <dbReference type="ARBA" id="ARBA00004651"/>
    </source>
</evidence>
<feature type="transmembrane region" description="Helical" evidence="9">
    <location>
        <begin position="107"/>
        <end position="130"/>
    </location>
</feature>
<dbReference type="Pfam" id="PF12822">
    <property type="entry name" value="ECF_trnsprt"/>
    <property type="match status" value="1"/>
</dbReference>
<feature type="transmembrane region" description="Helical" evidence="9">
    <location>
        <begin position="12"/>
        <end position="33"/>
    </location>
</feature>
<evidence type="ECO:0000256" key="9">
    <source>
        <dbReference type="SAM" id="Phobius"/>
    </source>
</evidence>
<protein>
    <recommendedName>
        <fullName evidence="8">Riboflavin transporter</fullName>
    </recommendedName>
</protein>
<comment type="similarity">
    <text evidence="2 8">Belongs to the prokaryotic riboflavin transporter (P-RFT) (TC 2.A.87) family.</text>
</comment>
<evidence type="ECO:0000313" key="11">
    <source>
        <dbReference type="Proteomes" id="UP000681035"/>
    </source>
</evidence>
<dbReference type="EMBL" id="AP023418">
    <property type="protein sequence ID" value="BCK80561.1"/>
    <property type="molecule type" value="Genomic_DNA"/>
</dbReference>
<evidence type="ECO:0000256" key="8">
    <source>
        <dbReference type="PIRNR" id="PIRNR037778"/>
    </source>
</evidence>
<comment type="function">
    <text evidence="8">Probably a riboflavin-binding protein that interacts with the energy-coupling factor (ECF) ABC-transporter complex.</text>
</comment>
<keyword evidence="7 8" id="KW-0472">Membrane</keyword>
<dbReference type="InterPro" id="IPR036259">
    <property type="entry name" value="MFS_trans_sf"/>
</dbReference>
<evidence type="ECO:0000256" key="4">
    <source>
        <dbReference type="ARBA" id="ARBA00022475"/>
    </source>
</evidence>
<dbReference type="GO" id="GO:0005886">
    <property type="term" value="C:plasma membrane"/>
    <property type="evidence" value="ECO:0007669"/>
    <property type="project" value="UniProtKB-SubCell"/>
</dbReference>
<keyword evidence="11" id="KW-1185">Reference proteome</keyword>
<dbReference type="PANTHER" id="PTHR38438">
    <property type="entry name" value="RIBOFLAVIN TRANSPORTER RIBU"/>
    <property type="match status" value="1"/>
</dbReference>
<dbReference type="Proteomes" id="UP000681035">
    <property type="component" value="Chromosome"/>
</dbReference>
<feature type="transmembrane region" description="Helical" evidence="9">
    <location>
        <begin position="164"/>
        <end position="192"/>
    </location>
</feature>
<evidence type="ECO:0000256" key="6">
    <source>
        <dbReference type="ARBA" id="ARBA00022989"/>
    </source>
</evidence>
<dbReference type="SUPFAM" id="SSF103473">
    <property type="entry name" value="MFS general substrate transporter"/>
    <property type="match status" value="1"/>
</dbReference>
<dbReference type="GO" id="GO:0032217">
    <property type="term" value="F:riboflavin transmembrane transporter activity"/>
    <property type="evidence" value="ECO:0007669"/>
    <property type="project" value="UniProtKB-UniRule"/>
</dbReference>
<sequence length="201" mass="21613">MTQKQKTHHIAVAAMLCAVAFVLQFIEFSIPLIPSFVKLDLSDLPALLGTFSLGPVYGVVIQLVKNLLHLPFGSSAGVGELSNFLLGSVFVLVAGLVYRRHKSRKSALWGSLLGAVLMALVSLPSNYFVVYPAYEVLYGLPMAGIVGMYEAIMGSIAHVPTGNALLNCLVVFNVPFTLCKGLLNVGICLLIYKPLSPLLHK</sequence>
<dbReference type="InterPro" id="IPR025720">
    <property type="entry name" value="RibU"/>
</dbReference>
<feature type="transmembrane region" description="Helical" evidence="9">
    <location>
        <begin position="136"/>
        <end position="152"/>
    </location>
</feature>
<feature type="transmembrane region" description="Helical" evidence="9">
    <location>
        <begin position="81"/>
        <end position="98"/>
    </location>
</feature>
<keyword evidence="4 8" id="KW-1003">Cell membrane</keyword>
<evidence type="ECO:0000256" key="7">
    <source>
        <dbReference type="ARBA" id="ARBA00023136"/>
    </source>
</evidence>
<keyword evidence="3 8" id="KW-0813">Transport</keyword>
<organism evidence="10 11">
    <name type="scientific">Vescimonas coprocola</name>
    <dbReference type="NCBI Taxonomy" id="2714355"/>
    <lineage>
        <taxon>Bacteria</taxon>
        <taxon>Bacillati</taxon>
        <taxon>Bacillota</taxon>
        <taxon>Clostridia</taxon>
        <taxon>Eubacteriales</taxon>
        <taxon>Oscillospiraceae</taxon>
        <taxon>Vescimonas</taxon>
    </lineage>
</organism>
<dbReference type="RefSeq" id="WP_228298412.1">
    <property type="nucleotide sequence ID" value="NZ_AP023418.1"/>
</dbReference>
<dbReference type="KEGG" id="vcop:MM50RIKEN_03240"/>
<comment type="subcellular location">
    <subcellularLocation>
        <location evidence="1">Cell membrane</location>
        <topology evidence="1">Multi-pass membrane protein</topology>
    </subcellularLocation>
</comment>
<name>A0A810Q547_9FIRM</name>
<reference evidence="10" key="1">
    <citation type="submission" date="2020-09" db="EMBL/GenBank/DDBJ databases">
        <title>New species isolated from human feces.</title>
        <authorList>
            <person name="Kitahara M."/>
            <person name="Shigeno Y."/>
            <person name="Shime M."/>
            <person name="Matsumoto Y."/>
            <person name="Nakamura S."/>
            <person name="Motooka D."/>
            <person name="Fukuoka S."/>
            <person name="Nishikawa H."/>
            <person name="Benno Y."/>
        </authorList>
    </citation>
    <scope>NUCLEOTIDE SEQUENCE</scope>
    <source>
        <strain evidence="10">MM50</strain>
    </source>
</reference>
<evidence type="ECO:0000256" key="5">
    <source>
        <dbReference type="ARBA" id="ARBA00022692"/>
    </source>
</evidence>
<accession>A0A810Q547</accession>
<keyword evidence="5 9" id="KW-0812">Transmembrane</keyword>
<dbReference type="PIRSF" id="PIRSF037778">
    <property type="entry name" value="UCP037778_transp_RibU"/>
    <property type="match status" value="1"/>
</dbReference>
<evidence type="ECO:0000313" key="10">
    <source>
        <dbReference type="EMBL" id="BCK80561.1"/>
    </source>
</evidence>
<evidence type="ECO:0000256" key="3">
    <source>
        <dbReference type="ARBA" id="ARBA00022448"/>
    </source>
</evidence>
<dbReference type="AlphaFoldDB" id="A0A810Q547"/>